<name>A0A0F3GXV9_9BACT</name>
<sequence length="60" mass="6459">MQSLILIAYFSFLGGFTGGIGIDRFIGGNPLSSCRGFIKGCFVSCCFSSDILPPNQNNNY</sequence>
<proteinExistence type="predicted"/>
<protein>
    <submittedName>
        <fullName evidence="1">Uncharacterized protein</fullName>
    </submittedName>
</protein>
<organism evidence="1 2">
    <name type="scientific">Candidatus Magnetobacterium bavaricum</name>
    <dbReference type="NCBI Taxonomy" id="29290"/>
    <lineage>
        <taxon>Bacteria</taxon>
        <taxon>Pseudomonadati</taxon>
        <taxon>Nitrospirota</taxon>
        <taxon>Thermodesulfovibrionia</taxon>
        <taxon>Thermodesulfovibrionales</taxon>
        <taxon>Candidatus Magnetobacteriaceae</taxon>
        <taxon>Candidatus Magnetobacterium</taxon>
    </lineage>
</organism>
<evidence type="ECO:0000313" key="1">
    <source>
        <dbReference type="EMBL" id="KJU85538.1"/>
    </source>
</evidence>
<accession>A0A0F3GXV9</accession>
<gene>
    <name evidence="1" type="ORF">MBAV_002267</name>
</gene>
<evidence type="ECO:0000313" key="2">
    <source>
        <dbReference type="Proteomes" id="UP000033423"/>
    </source>
</evidence>
<reference evidence="1 2" key="1">
    <citation type="submission" date="2015-02" db="EMBL/GenBank/DDBJ databases">
        <title>Single-cell genomics of uncultivated deep-branching MTB reveals a conserved set of magnetosome genes.</title>
        <authorList>
            <person name="Kolinko S."/>
            <person name="Richter M."/>
            <person name="Glockner F.O."/>
            <person name="Brachmann A."/>
            <person name="Schuler D."/>
        </authorList>
    </citation>
    <scope>NUCLEOTIDE SEQUENCE [LARGE SCALE GENOMIC DNA]</scope>
    <source>
        <strain evidence="1">TM-1</strain>
    </source>
</reference>
<dbReference type="AlphaFoldDB" id="A0A0F3GXV9"/>
<dbReference type="EMBL" id="LACI01000979">
    <property type="protein sequence ID" value="KJU85538.1"/>
    <property type="molecule type" value="Genomic_DNA"/>
</dbReference>
<comment type="caution">
    <text evidence="1">The sequence shown here is derived from an EMBL/GenBank/DDBJ whole genome shotgun (WGS) entry which is preliminary data.</text>
</comment>
<dbReference type="Proteomes" id="UP000033423">
    <property type="component" value="Unassembled WGS sequence"/>
</dbReference>
<keyword evidence="2" id="KW-1185">Reference proteome</keyword>